<dbReference type="GO" id="GO:0022857">
    <property type="term" value="F:transmembrane transporter activity"/>
    <property type="evidence" value="ECO:0007669"/>
    <property type="project" value="InterPro"/>
</dbReference>
<reference evidence="8" key="1">
    <citation type="submission" date="2022-12" db="EMBL/GenBank/DDBJ databases">
        <title>Reference genome sequencing for broad-spectrum identification of bacterial and archaeal isolates by mass spectrometry.</title>
        <authorList>
            <person name="Sekiguchi Y."/>
            <person name="Tourlousse D.M."/>
        </authorList>
    </citation>
    <scope>NUCLEOTIDE SEQUENCE</scope>
    <source>
        <strain evidence="8">14</strain>
    </source>
</reference>
<dbReference type="RefSeq" id="WP_281884605.1">
    <property type="nucleotide sequence ID" value="NZ_BSDP01000001.1"/>
</dbReference>
<dbReference type="AlphaFoldDB" id="A0A9W6FS49"/>
<feature type="transmembrane region" description="Helical" evidence="6">
    <location>
        <begin position="168"/>
        <end position="190"/>
    </location>
</feature>
<feature type="transmembrane region" description="Helical" evidence="6">
    <location>
        <begin position="139"/>
        <end position="162"/>
    </location>
</feature>
<keyword evidence="3 6" id="KW-0812">Transmembrane</keyword>
<feature type="transmembrane region" description="Helical" evidence="6">
    <location>
        <begin position="12"/>
        <end position="29"/>
    </location>
</feature>
<keyword evidence="4 6" id="KW-1133">Transmembrane helix</keyword>
<evidence type="ECO:0000313" key="9">
    <source>
        <dbReference type="Proteomes" id="UP001144396"/>
    </source>
</evidence>
<evidence type="ECO:0000256" key="5">
    <source>
        <dbReference type="ARBA" id="ARBA00023136"/>
    </source>
</evidence>
<proteinExistence type="predicted"/>
<evidence type="ECO:0000256" key="2">
    <source>
        <dbReference type="ARBA" id="ARBA00022448"/>
    </source>
</evidence>
<feature type="transmembrane region" description="Helical" evidence="6">
    <location>
        <begin position="107"/>
        <end position="132"/>
    </location>
</feature>
<dbReference type="GO" id="GO:0005886">
    <property type="term" value="C:plasma membrane"/>
    <property type="evidence" value="ECO:0007669"/>
    <property type="project" value="UniProtKB-SubCell"/>
</dbReference>
<evidence type="ECO:0000256" key="3">
    <source>
        <dbReference type="ARBA" id="ARBA00022692"/>
    </source>
</evidence>
<dbReference type="Gene3D" id="1.20.1250.20">
    <property type="entry name" value="MFS general substrate transporter like domains"/>
    <property type="match status" value="2"/>
</dbReference>
<feature type="transmembrane region" description="Helical" evidence="6">
    <location>
        <begin position="316"/>
        <end position="337"/>
    </location>
</feature>
<dbReference type="InterPro" id="IPR036259">
    <property type="entry name" value="MFS_trans_sf"/>
</dbReference>
<name>A0A9W6FS49_9MICO</name>
<organism evidence="8 9">
    <name type="scientific">Agromyces rhizosphaerae</name>
    <dbReference type="NCBI Taxonomy" id="88374"/>
    <lineage>
        <taxon>Bacteria</taxon>
        <taxon>Bacillati</taxon>
        <taxon>Actinomycetota</taxon>
        <taxon>Actinomycetes</taxon>
        <taxon>Micrococcales</taxon>
        <taxon>Microbacteriaceae</taxon>
        <taxon>Agromyces</taxon>
    </lineage>
</organism>
<keyword evidence="5 6" id="KW-0472">Membrane</keyword>
<feature type="transmembrane region" description="Helical" evidence="6">
    <location>
        <begin position="49"/>
        <end position="74"/>
    </location>
</feature>
<dbReference type="PANTHER" id="PTHR42718:SF9">
    <property type="entry name" value="MAJOR FACILITATOR SUPERFAMILY MULTIDRUG TRANSPORTER MFSC"/>
    <property type="match status" value="1"/>
</dbReference>
<feature type="domain" description="Major facilitator superfamily (MFS) profile" evidence="7">
    <location>
        <begin position="15"/>
        <end position="417"/>
    </location>
</feature>
<keyword evidence="9" id="KW-1185">Reference proteome</keyword>
<feature type="transmembrane region" description="Helical" evidence="6">
    <location>
        <begin position="257"/>
        <end position="280"/>
    </location>
</feature>
<evidence type="ECO:0000256" key="6">
    <source>
        <dbReference type="SAM" id="Phobius"/>
    </source>
</evidence>
<dbReference type="PROSITE" id="PS50850">
    <property type="entry name" value="MFS"/>
    <property type="match status" value="1"/>
</dbReference>
<feature type="transmembrane region" description="Helical" evidence="6">
    <location>
        <begin position="81"/>
        <end position="101"/>
    </location>
</feature>
<evidence type="ECO:0000256" key="4">
    <source>
        <dbReference type="ARBA" id="ARBA00022989"/>
    </source>
</evidence>
<comment type="caution">
    <text evidence="8">The sequence shown here is derived from an EMBL/GenBank/DDBJ whole genome shotgun (WGS) entry which is preliminary data.</text>
</comment>
<feature type="transmembrane region" description="Helical" evidence="6">
    <location>
        <begin position="292"/>
        <end position="310"/>
    </location>
</feature>
<dbReference type="InterPro" id="IPR011701">
    <property type="entry name" value="MFS"/>
</dbReference>
<evidence type="ECO:0000313" key="8">
    <source>
        <dbReference type="EMBL" id="GLI27783.1"/>
    </source>
</evidence>
<dbReference type="InterPro" id="IPR020846">
    <property type="entry name" value="MFS_dom"/>
</dbReference>
<feature type="transmembrane region" description="Helical" evidence="6">
    <location>
        <begin position="393"/>
        <end position="411"/>
    </location>
</feature>
<accession>A0A9W6FS49</accession>
<keyword evidence="2" id="KW-0813">Transport</keyword>
<protein>
    <submittedName>
        <fullName evidence="8">MFS transporter</fullName>
    </submittedName>
</protein>
<dbReference type="Pfam" id="PF07690">
    <property type="entry name" value="MFS_1"/>
    <property type="match status" value="1"/>
</dbReference>
<sequence length="438" mass="46235">MTTAPPTVHRWWLWFVWAVGVGAYVLAVTNRTSLAAVGVDTAVRFEADASTLSLFAVIQLAVYSGMQVPVGLLLDRFGSRPVMVAGMLVMASGQVIMAFATDVGVAILARVLIGAGDAAIFPGVLRVVAAWFPERQAPLVVQLTGIIGQLGQLVSVIPLAVLLRATTWTVAFGALAGTCLLFAVLMLAVVNDRPPGVEVQRKVVSSADLRQGFAESWRHPGTRLGFWSHFTPPLSVNAFILLWGYPFLTVGEGLSPAAASTVMSVIVLAGLVAGPVIGALSHRHPFRRSRMLVLPIVWAQVAVWLAVIAWPTAAPIWLLLLLATVVGLGGPGSLVAFDHARAFTPSHRLSTATGIINAGGFIAGLAAILAIGVAMDLQGAGTPDTYSLEAFRIAFLTQVPLWAIGITGIVVERRRTRLLLGLDRPRPPRAPRGGDAGD</sequence>
<dbReference type="PANTHER" id="PTHR42718">
    <property type="entry name" value="MAJOR FACILITATOR SUPERFAMILY MULTIDRUG TRANSPORTER MFSC"/>
    <property type="match status" value="1"/>
</dbReference>
<evidence type="ECO:0000259" key="7">
    <source>
        <dbReference type="PROSITE" id="PS50850"/>
    </source>
</evidence>
<gene>
    <name evidence="8" type="ORF">ARHIZOSPH14_20250</name>
</gene>
<feature type="transmembrane region" description="Helical" evidence="6">
    <location>
        <begin position="349"/>
        <end position="373"/>
    </location>
</feature>
<evidence type="ECO:0000256" key="1">
    <source>
        <dbReference type="ARBA" id="ARBA00004651"/>
    </source>
</evidence>
<dbReference type="CDD" id="cd06174">
    <property type="entry name" value="MFS"/>
    <property type="match status" value="1"/>
</dbReference>
<comment type="subcellular location">
    <subcellularLocation>
        <location evidence="1">Cell membrane</location>
        <topology evidence="1">Multi-pass membrane protein</topology>
    </subcellularLocation>
</comment>
<dbReference type="Proteomes" id="UP001144396">
    <property type="component" value="Unassembled WGS sequence"/>
</dbReference>
<dbReference type="EMBL" id="BSDP01000001">
    <property type="protein sequence ID" value="GLI27783.1"/>
    <property type="molecule type" value="Genomic_DNA"/>
</dbReference>
<dbReference type="SUPFAM" id="SSF103473">
    <property type="entry name" value="MFS general substrate transporter"/>
    <property type="match status" value="1"/>
</dbReference>